<dbReference type="CDD" id="cd09274">
    <property type="entry name" value="RNase_HI_RT_Ty3"/>
    <property type="match status" value="1"/>
</dbReference>
<dbReference type="VEuPathDB" id="FungiDB:PADG_12099"/>
<gene>
    <name evidence="9" type="ORF">ACO22_03852</name>
</gene>
<comment type="caution">
    <text evidence="9">The sequence shown here is derived from an EMBL/GenBank/DDBJ whole genome shotgun (WGS) entry which is preliminary data.</text>
</comment>
<evidence type="ECO:0000256" key="3">
    <source>
        <dbReference type="ARBA" id="ARBA00022722"/>
    </source>
</evidence>
<organism evidence="9 10">
    <name type="scientific">Paracoccidioides brasiliensis</name>
    <dbReference type="NCBI Taxonomy" id="121759"/>
    <lineage>
        <taxon>Eukaryota</taxon>
        <taxon>Fungi</taxon>
        <taxon>Dikarya</taxon>
        <taxon>Ascomycota</taxon>
        <taxon>Pezizomycotina</taxon>
        <taxon>Eurotiomycetes</taxon>
        <taxon>Eurotiomycetidae</taxon>
        <taxon>Onygenales</taxon>
        <taxon>Ajellomycetaceae</taxon>
        <taxon>Paracoccidioides</taxon>
    </lineage>
</organism>
<evidence type="ECO:0000256" key="1">
    <source>
        <dbReference type="ARBA" id="ARBA00022679"/>
    </source>
</evidence>
<keyword evidence="6" id="KW-0695">RNA-directed DNA polymerase</keyword>
<dbReference type="PANTHER" id="PTHR34072">
    <property type="entry name" value="ENZYMATIC POLYPROTEIN-RELATED"/>
    <property type="match status" value="1"/>
</dbReference>
<dbReference type="PANTHER" id="PTHR34072:SF52">
    <property type="entry name" value="RIBONUCLEASE H"/>
    <property type="match status" value="1"/>
</dbReference>
<keyword evidence="2" id="KW-0548">Nucleotidyltransferase</keyword>
<dbReference type="VEuPathDB" id="FungiDB:PABG_07111"/>
<reference evidence="9 10" key="1">
    <citation type="submission" date="2016-06" db="EMBL/GenBank/DDBJ databases">
        <authorList>
            <person name="Kjaerup R.B."/>
            <person name="Dalgaard T.S."/>
            <person name="Juul-Madsen H.R."/>
        </authorList>
    </citation>
    <scope>NUCLEOTIDE SEQUENCE [LARGE SCALE GENOMIC DNA]</scope>
    <source>
        <strain evidence="9 10">Pb300</strain>
    </source>
</reference>
<dbReference type="AlphaFoldDB" id="A0A1D2JER7"/>
<dbReference type="VEuPathDB" id="FungiDB:PADG_06387"/>
<feature type="region of interest" description="Disordered" evidence="7">
    <location>
        <begin position="457"/>
        <end position="476"/>
    </location>
</feature>
<dbReference type="Proteomes" id="UP000242814">
    <property type="component" value="Unassembled WGS sequence"/>
</dbReference>
<name>A0A1D2JER7_PARBR</name>
<dbReference type="InterPro" id="IPR041373">
    <property type="entry name" value="RT_RNaseH"/>
</dbReference>
<evidence type="ECO:0000313" key="9">
    <source>
        <dbReference type="EMBL" id="ODH28975.1"/>
    </source>
</evidence>
<evidence type="ECO:0000256" key="2">
    <source>
        <dbReference type="ARBA" id="ARBA00022695"/>
    </source>
</evidence>
<keyword evidence="4" id="KW-0255">Endonuclease</keyword>
<dbReference type="EMBL" id="LZYO01000139">
    <property type="protein sequence ID" value="ODH28975.1"/>
    <property type="molecule type" value="Genomic_DNA"/>
</dbReference>
<keyword evidence="1" id="KW-0808">Transferase</keyword>
<accession>A0A1D2JER7</accession>
<evidence type="ECO:0000256" key="4">
    <source>
        <dbReference type="ARBA" id="ARBA00022759"/>
    </source>
</evidence>
<proteinExistence type="predicted"/>
<feature type="domain" description="Reverse transcriptase RNase H-like" evidence="8">
    <location>
        <begin position="16"/>
        <end position="75"/>
    </location>
</feature>
<evidence type="ECO:0000256" key="6">
    <source>
        <dbReference type="ARBA" id="ARBA00022918"/>
    </source>
</evidence>
<keyword evidence="5" id="KW-0378">Hydrolase</keyword>
<dbReference type="GO" id="GO:0004519">
    <property type="term" value="F:endonuclease activity"/>
    <property type="evidence" value="ECO:0007669"/>
    <property type="project" value="UniProtKB-KW"/>
</dbReference>
<evidence type="ECO:0000256" key="7">
    <source>
        <dbReference type="SAM" id="MobiDB-lite"/>
    </source>
</evidence>
<evidence type="ECO:0000313" key="10">
    <source>
        <dbReference type="Proteomes" id="UP000242814"/>
    </source>
</evidence>
<dbReference type="Pfam" id="PF17917">
    <property type="entry name" value="RT_RNaseH"/>
    <property type="match status" value="1"/>
</dbReference>
<sequence length="792" mass="89458">MCLHVQENVACRMQPEIYDKELLSIKIRCLEEWNSELTSVKKFEIIADHKNLKYFMTGRKPTDCQMRWSEFLSCFSFTISYRPGIQNILADVLSRREQDTPSDDSNERWKNQEHCLLSPTLLKEINSDIAWNCSRLHYLKNTQMDWPSQTLDYRYAKYTVTKVLGSHNYQLDSPGIHVFHTNLLRPAAEGPFPSQKILTWQPPGIIKEDNFKGLLLTLPVIQTLPFMGHEDASAGAPTWLQELLQQQVSRDEAFPALPLTILTPSARKGSSPHLRPLMGLTSSDIPPGDSNARAKLRVDGEAIDSLDGQVWYGFGLLRGDAATKFHPWMDANSTTSLNPGIIFAQPDILFSGPALAAKALGWLQNTYDKIKISMLQKALDLELLRETVSQASTDSYVEYCANLRIIEISFSRRRLFRTVARGSSQLPPRDISCISCHSHHRREVIQRVPGISNTDAVKRRAQEDPVGANPKDSQENMVEDAHSRQGIEDHDKTVGYNPRVGCEVSPALALDISLDYDMMLELTFGALMQYEDDENMEYFTTTHKLSELNFLIHYCPGNEKDFPWKIRETHLLDPSLIQDFSTAHGVIQASTSRGALLPWEAVVPNSEPLQTHLLQEIHDSKLAGHPGREVILAGRASRANVQPNCQKLTSTEEESLVQWIISTDERELSLLELKRLNSVQRCSSVPQIRSLISWVKKCQLAMHSAAVLAKENKELRAGAEKKKRKREQALMFKAHTFKAHMIKAHMFIAQYGAQTAEEGIARPQAIDQAVQGGLEDLNQPPRNRALTTLQQV</sequence>
<protein>
    <recommendedName>
        <fullName evidence="8">Reverse transcriptase RNase H-like domain-containing protein</fullName>
    </recommendedName>
</protein>
<evidence type="ECO:0000259" key="8">
    <source>
        <dbReference type="Pfam" id="PF17917"/>
    </source>
</evidence>
<keyword evidence="3" id="KW-0540">Nuclease</keyword>
<evidence type="ECO:0000256" key="5">
    <source>
        <dbReference type="ARBA" id="ARBA00022801"/>
    </source>
</evidence>
<dbReference type="VEuPathDB" id="FungiDB:PABG_12522"/>
<dbReference type="GO" id="GO:0003964">
    <property type="term" value="F:RNA-directed DNA polymerase activity"/>
    <property type="evidence" value="ECO:0007669"/>
    <property type="project" value="UniProtKB-KW"/>
</dbReference>
<dbReference type="GO" id="GO:0016787">
    <property type="term" value="F:hydrolase activity"/>
    <property type="evidence" value="ECO:0007669"/>
    <property type="project" value="UniProtKB-KW"/>
</dbReference>